<evidence type="ECO:0000256" key="1">
    <source>
        <dbReference type="ARBA" id="ARBA00022617"/>
    </source>
</evidence>
<evidence type="ECO:0000256" key="2">
    <source>
        <dbReference type="ARBA" id="ARBA00022723"/>
    </source>
</evidence>
<feature type="signal peptide" evidence="5">
    <location>
        <begin position="1"/>
        <end position="27"/>
    </location>
</feature>
<dbReference type="InterPro" id="IPR051459">
    <property type="entry name" value="Cytochrome_c-type_DH"/>
</dbReference>
<dbReference type="EMBL" id="JADIKI010000023">
    <property type="protein sequence ID" value="MFK2855859.1"/>
    <property type="molecule type" value="Genomic_DNA"/>
</dbReference>
<feature type="domain" description="Cytochrome c" evidence="6">
    <location>
        <begin position="40"/>
        <end position="129"/>
    </location>
</feature>
<accession>A0ABW8IKX7</accession>
<keyword evidence="2 4" id="KW-0479">Metal-binding</keyword>
<evidence type="ECO:0000259" key="6">
    <source>
        <dbReference type="PROSITE" id="PS51007"/>
    </source>
</evidence>
<evidence type="ECO:0000313" key="7">
    <source>
        <dbReference type="EMBL" id="MFK2855859.1"/>
    </source>
</evidence>
<gene>
    <name evidence="7" type="ORF">ISP18_14750</name>
</gene>
<keyword evidence="5" id="KW-0732">Signal</keyword>
<dbReference type="Pfam" id="PF00034">
    <property type="entry name" value="Cytochrom_C"/>
    <property type="match status" value="1"/>
</dbReference>
<dbReference type="InterPro" id="IPR036909">
    <property type="entry name" value="Cyt_c-like_dom_sf"/>
</dbReference>
<feature type="chain" id="PRO_5046874692" evidence="5">
    <location>
        <begin position="28"/>
        <end position="147"/>
    </location>
</feature>
<keyword evidence="1 4" id="KW-0349">Heme</keyword>
<dbReference type="PANTHER" id="PTHR35008">
    <property type="entry name" value="BLL4482 PROTEIN-RELATED"/>
    <property type="match status" value="1"/>
</dbReference>
<evidence type="ECO:0000256" key="4">
    <source>
        <dbReference type="PROSITE-ProRule" id="PRU00433"/>
    </source>
</evidence>
<comment type="caution">
    <text evidence="7">The sequence shown here is derived from an EMBL/GenBank/DDBJ whole genome shotgun (WGS) entry which is preliminary data.</text>
</comment>
<evidence type="ECO:0000256" key="3">
    <source>
        <dbReference type="ARBA" id="ARBA00023004"/>
    </source>
</evidence>
<dbReference type="RefSeq" id="WP_380013485.1">
    <property type="nucleotide sequence ID" value="NZ_JADIKI010000023.1"/>
</dbReference>
<keyword evidence="3 4" id="KW-0408">Iron</keyword>
<dbReference type="Gene3D" id="1.10.760.10">
    <property type="entry name" value="Cytochrome c-like domain"/>
    <property type="match status" value="1"/>
</dbReference>
<evidence type="ECO:0000313" key="8">
    <source>
        <dbReference type="Proteomes" id="UP001620409"/>
    </source>
</evidence>
<dbReference type="SUPFAM" id="SSF46626">
    <property type="entry name" value="Cytochrome c"/>
    <property type="match status" value="1"/>
</dbReference>
<protein>
    <submittedName>
        <fullName evidence="7">Cytochrome c</fullName>
    </submittedName>
</protein>
<dbReference type="Proteomes" id="UP001620409">
    <property type="component" value="Unassembled WGS sequence"/>
</dbReference>
<reference evidence="7 8" key="1">
    <citation type="submission" date="2020-10" db="EMBL/GenBank/DDBJ databases">
        <title>Phylogeny of dyella-like bacteria.</title>
        <authorList>
            <person name="Fu J."/>
        </authorList>
    </citation>
    <scope>NUCLEOTIDE SEQUENCE [LARGE SCALE GENOMIC DNA]</scope>
    <source>
        <strain evidence="7 8">DHG40</strain>
    </source>
</reference>
<evidence type="ECO:0000256" key="5">
    <source>
        <dbReference type="SAM" id="SignalP"/>
    </source>
</evidence>
<proteinExistence type="predicted"/>
<dbReference type="PROSITE" id="PS51007">
    <property type="entry name" value="CYTC"/>
    <property type="match status" value="1"/>
</dbReference>
<dbReference type="InterPro" id="IPR009056">
    <property type="entry name" value="Cyt_c-like_dom"/>
</dbReference>
<keyword evidence="8" id="KW-1185">Reference proteome</keyword>
<name>A0ABW8IKX7_9GAMM</name>
<organism evidence="7 8">
    <name type="scientific">Dyella humi</name>
    <dbReference type="NCBI Taxonomy" id="1770547"/>
    <lineage>
        <taxon>Bacteria</taxon>
        <taxon>Pseudomonadati</taxon>
        <taxon>Pseudomonadota</taxon>
        <taxon>Gammaproteobacteria</taxon>
        <taxon>Lysobacterales</taxon>
        <taxon>Rhodanobacteraceae</taxon>
        <taxon>Dyella</taxon>
    </lineage>
</organism>
<dbReference type="PANTHER" id="PTHR35008:SF9">
    <property type="entry name" value="CYTOCHROME C DOMAIN-CONTAINING PROTEIN"/>
    <property type="match status" value="1"/>
</dbReference>
<sequence>MKSFPRKHLSVACLCLGFLAYANALHAQSSDNAAHAHSALGSADGKTIFEHICQSCHMPDAKGATGAGTYPALSGNPRLVSPQYMAAVILHGRRDMPSFIQTGEAGPLEDAKLSDTQIADVVNYVRTHFGNHYADRITAQEVAGMHP</sequence>